<dbReference type="GO" id="GO:1901259">
    <property type="term" value="P:chloroplast rRNA processing"/>
    <property type="evidence" value="ECO:0007669"/>
    <property type="project" value="TreeGrafter"/>
</dbReference>
<evidence type="ECO:0000256" key="2">
    <source>
        <dbReference type="PROSITE-ProRule" id="PRU00176"/>
    </source>
</evidence>
<dbReference type="SUPFAM" id="SSF54928">
    <property type="entry name" value="RNA-binding domain, RBD"/>
    <property type="match status" value="1"/>
</dbReference>
<dbReference type="Pfam" id="PF00076">
    <property type="entry name" value="RRM_1"/>
    <property type="match status" value="1"/>
</dbReference>
<proteinExistence type="predicted"/>
<gene>
    <name evidence="4" type="ORF">Nepgr_004084</name>
</gene>
<name>A0AAD3S0N9_NEPGR</name>
<feature type="domain" description="RRM" evidence="3">
    <location>
        <begin position="40"/>
        <end position="119"/>
    </location>
</feature>
<dbReference type="GO" id="GO:0003729">
    <property type="term" value="F:mRNA binding"/>
    <property type="evidence" value="ECO:0007669"/>
    <property type="project" value="TreeGrafter"/>
</dbReference>
<dbReference type="InterPro" id="IPR000504">
    <property type="entry name" value="RRM_dom"/>
</dbReference>
<reference evidence="4" key="1">
    <citation type="submission" date="2023-05" db="EMBL/GenBank/DDBJ databases">
        <title>Nepenthes gracilis genome sequencing.</title>
        <authorList>
            <person name="Fukushima K."/>
        </authorList>
    </citation>
    <scope>NUCLEOTIDE SEQUENCE</scope>
    <source>
        <strain evidence="4">SING2019-196</strain>
    </source>
</reference>
<evidence type="ECO:0000259" key="3">
    <source>
        <dbReference type="PROSITE" id="PS50102"/>
    </source>
</evidence>
<dbReference type="InterPro" id="IPR035979">
    <property type="entry name" value="RBD_domain_sf"/>
</dbReference>
<keyword evidence="5" id="KW-1185">Reference proteome</keyword>
<evidence type="ECO:0000313" key="4">
    <source>
        <dbReference type="EMBL" id="GMH02245.1"/>
    </source>
</evidence>
<evidence type="ECO:0000313" key="5">
    <source>
        <dbReference type="Proteomes" id="UP001279734"/>
    </source>
</evidence>
<dbReference type="InterPro" id="IPR012677">
    <property type="entry name" value="Nucleotide-bd_a/b_plait_sf"/>
</dbReference>
<dbReference type="SMART" id="SM00360">
    <property type="entry name" value="RRM"/>
    <property type="match status" value="1"/>
</dbReference>
<accession>A0AAD3S0N9</accession>
<dbReference type="GO" id="GO:0009535">
    <property type="term" value="C:chloroplast thylakoid membrane"/>
    <property type="evidence" value="ECO:0007669"/>
    <property type="project" value="TreeGrafter"/>
</dbReference>
<dbReference type="EMBL" id="BSYO01000003">
    <property type="protein sequence ID" value="GMH02245.1"/>
    <property type="molecule type" value="Genomic_DNA"/>
</dbReference>
<comment type="caution">
    <text evidence="4">The sequence shown here is derived from an EMBL/GenBank/DDBJ whole genome shotgun (WGS) entry which is preliminary data.</text>
</comment>
<sequence length="190" mass="21673">MSYYLEVLQEFEGRICKLNYARPMKKKNPPPVQPKLPLAYNLFVANLSFEARAKDPREFFRTGGSEVVSAEVIFHNNPRRLFGYGFVSFATKKEAEASLSSYQGKEFMLRAIRVARSQRFVKEMNSQYEDTLNCASISHDGSLVAGGFSDSSLKLSFFRLKSVQLCKPFFFIDDKVIAYRSGTWQSLGNE</sequence>
<protein>
    <recommendedName>
        <fullName evidence="3">RRM domain-containing protein</fullName>
    </recommendedName>
</protein>
<dbReference type="InterPro" id="IPR050502">
    <property type="entry name" value="Euk_RNA-bind_prot"/>
</dbReference>
<dbReference type="PROSITE" id="PS50102">
    <property type="entry name" value="RRM"/>
    <property type="match status" value="1"/>
</dbReference>
<keyword evidence="1 2" id="KW-0694">RNA-binding</keyword>
<dbReference type="AlphaFoldDB" id="A0AAD3S0N9"/>
<organism evidence="4 5">
    <name type="scientific">Nepenthes gracilis</name>
    <name type="common">Slender pitcher plant</name>
    <dbReference type="NCBI Taxonomy" id="150966"/>
    <lineage>
        <taxon>Eukaryota</taxon>
        <taxon>Viridiplantae</taxon>
        <taxon>Streptophyta</taxon>
        <taxon>Embryophyta</taxon>
        <taxon>Tracheophyta</taxon>
        <taxon>Spermatophyta</taxon>
        <taxon>Magnoliopsida</taxon>
        <taxon>eudicotyledons</taxon>
        <taxon>Gunneridae</taxon>
        <taxon>Pentapetalae</taxon>
        <taxon>Caryophyllales</taxon>
        <taxon>Nepenthaceae</taxon>
        <taxon>Nepenthes</taxon>
    </lineage>
</organism>
<dbReference type="PANTHER" id="PTHR48025:SF17">
    <property type="entry name" value="28 KDA RIBONUCLEOPROTEIN, CHLOROPLASTIC"/>
    <property type="match status" value="1"/>
</dbReference>
<dbReference type="PANTHER" id="PTHR48025">
    <property type="entry name" value="OS02G0815200 PROTEIN"/>
    <property type="match status" value="1"/>
</dbReference>
<evidence type="ECO:0000256" key="1">
    <source>
        <dbReference type="ARBA" id="ARBA00022884"/>
    </source>
</evidence>
<dbReference type="Proteomes" id="UP001279734">
    <property type="component" value="Unassembled WGS sequence"/>
</dbReference>
<dbReference type="Gene3D" id="3.30.70.330">
    <property type="match status" value="1"/>
</dbReference>